<gene>
    <name evidence="1" type="ORF">HGG69_01590</name>
</gene>
<sequence length="160" mass="18791">MNLEKVFNIQELLDEKFAENISPDEQNLEIKRIIALLVEIGEFANEVQAFKYWKVNKNLDRVKILEEFADGIHFLSSMSYKKNVDFEISPITLSTDFTIQLSHVYMEASKLFNNLTKEQLKYVYELYLGLGVTAGISEQEILDSFYRKNEINFQRAKNKY</sequence>
<dbReference type="InterPro" id="IPR016947">
    <property type="entry name" value="UCP030140"/>
</dbReference>
<name>A0A858U4P0_9MOLU</name>
<keyword evidence="2" id="KW-1185">Reference proteome</keyword>
<evidence type="ECO:0000313" key="1">
    <source>
        <dbReference type="EMBL" id="QJG67011.1"/>
    </source>
</evidence>
<dbReference type="Gene3D" id="1.10.4010.10">
    <property type="entry name" value="Type II deoxyuridine triphosphatase"/>
    <property type="match status" value="1"/>
</dbReference>
<dbReference type="KEGG" id="mphe:HGG69_01590"/>
<dbReference type="SUPFAM" id="SSF101386">
    <property type="entry name" value="all-alpha NTP pyrophosphatases"/>
    <property type="match status" value="1"/>
</dbReference>
<dbReference type="CDD" id="cd11527">
    <property type="entry name" value="NTP-PPase_dUTPase"/>
    <property type="match status" value="1"/>
</dbReference>
<evidence type="ECO:0000313" key="2">
    <source>
        <dbReference type="Proteomes" id="UP000501060"/>
    </source>
</evidence>
<dbReference type="Proteomes" id="UP000501060">
    <property type="component" value="Chromosome"/>
</dbReference>
<dbReference type="PIRSF" id="PIRSF030140">
    <property type="entry name" value="UCP030140"/>
    <property type="match status" value="1"/>
</dbReference>
<dbReference type="RefSeq" id="WP_169605062.1">
    <property type="nucleotide sequence ID" value="NZ_CP051481.1"/>
</dbReference>
<reference evidence="1 2" key="1">
    <citation type="submission" date="2020-04" db="EMBL/GenBank/DDBJ databases">
        <title>Novel Mycoplasma species detected in Phocoena phocoena (harbor porpoise) from the USA.</title>
        <authorList>
            <person name="Volokhov D.V."/>
        </authorList>
    </citation>
    <scope>NUCLEOTIDE SEQUENCE [LARGE SCALE GENOMIC DNA]</scope>
    <source>
        <strain evidence="1 2">Phocoena C-264-GEN</strain>
    </source>
</reference>
<proteinExistence type="predicted"/>
<evidence type="ECO:0008006" key="3">
    <source>
        <dbReference type="Google" id="ProtNLM"/>
    </source>
</evidence>
<accession>A0A858U4P0</accession>
<dbReference type="AlphaFoldDB" id="A0A858U4P0"/>
<protein>
    <recommendedName>
        <fullName evidence="3">dUTPase</fullName>
    </recommendedName>
</protein>
<dbReference type="Pfam" id="PF08761">
    <property type="entry name" value="dUTPase_2"/>
    <property type="match status" value="1"/>
</dbReference>
<dbReference type="EMBL" id="CP051481">
    <property type="protein sequence ID" value="QJG67011.1"/>
    <property type="molecule type" value="Genomic_DNA"/>
</dbReference>
<organism evidence="1 2">
    <name type="scientific">Mycoplasma phocoenae</name>
    <dbReference type="NCBI Taxonomy" id="754517"/>
    <lineage>
        <taxon>Bacteria</taxon>
        <taxon>Bacillati</taxon>
        <taxon>Mycoplasmatota</taxon>
        <taxon>Mollicutes</taxon>
        <taxon>Mycoplasmataceae</taxon>
        <taxon>Mycoplasma</taxon>
    </lineage>
</organism>
<dbReference type="InterPro" id="IPR014871">
    <property type="entry name" value="dUTPase/dCTP_pyrophosphatase"/>
</dbReference>